<dbReference type="AlphaFoldDB" id="D5EDD9"/>
<evidence type="ECO:0000313" key="2">
    <source>
        <dbReference type="EMBL" id="ADE56571.1"/>
    </source>
</evidence>
<accession>D5EDD9</accession>
<dbReference type="eggNOG" id="ENOG5031BK3">
    <property type="taxonomic scope" value="Bacteria"/>
</dbReference>
<name>D5EDD9_AMICL</name>
<proteinExistence type="predicted"/>
<dbReference type="OrthoDB" id="4548at2"/>
<dbReference type="KEGG" id="aco:Amico_0430"/>
<evidence type="ECO:0000313" key="3">
    <source>
        <dbReference type="Proteomes" id="UP000002366"/>
    </source>
</evidence>
<gene>
    <name evidence="2" type="ordered locus">Amico_0430</name>
</gene>
<organism evidence="2 3">
    <name type="scientific">Aminobacterium colombiense (strain DSM 12261 / ALA-1)</name>
    <dbReference type="NCBI Taxonomy" id="572547"/>
    <lineage>
        <taxon>Bacteria</taxon>
        <taxon>Thermotogati</taxon>
        <taxon>Synergistota</taxon>
        <taxon>Synergistia</taxon>
        <taxon>Synergistales</taxon>
        <taxon>Aminobacteriaceae</taxon>
        <taxon>Aminobacterium</taxon>
    </lineage>
</organism>
<reference evidence="2 3" key="1">
    <citation type="journal article" date="2010" name="Stand. Genomic Sci.">
        <title>Complete genome sequence of Aminobacterium colombiense type strain (ALA-1).</title>
        <authorList>
            <person name="Chertkov O."/>
            <person name="Sikorski J."/>
            <person name="Brambilla E."/>
            <person name="Lapidus A."/>
            <person name="Copeland A."/>
            <person name="Glavina Del Rio T."/>
            <person name="Nolan M."/>
            <person name="Lucas S."/>
            <person name="Tice H."/>
            <person name="Cheng J.F."/>
            <person name="Han C."/>
            <person name="Detter J.C."/>
            <person name="Bruce D."/>
            <person name="Tapia R."/>
            <person name="Goodwin L."/>
            <person name="Pitluck S."/>
            <person name="Liolios K."/>
            <person name="Ivanova N."/>
            <person name="Mavromatis K."/>
            <person name="Ovchinnikova G."/>
            <person name="Pati A."/>
            <person name="Chen A."/>
            <person name="Palaniappan K."/>
            <person name="Land M."/>
            <person name="Hauser L."/>
            <person name="Chang Y.J."/>
            <person name="Jeffries C.D."/>
            <person name="Spring S."/>
            <person name="Rohde M."/>
            <person name="Goker M."/>
            <person name="Bristow J."/>
            <person name="Eisen J.A."/>
            <person name="Markowitz V."/>
            <person name="Hugenholtz P."/>
            <person name="Kyrpides N.C."/>
            <person name="Klenk H.P."/>
        </authorList>
    </citation>
    <scope>NUCLEOTIDE SEQUENCE [LARGE SCALE GENOMIC DNA]</scope>
    <source>
        <strain evidence="3">DSM 12261 / ALA-1</strain>
    </source>
</reference>
<dbReference type="RefSeq" id="WP_013047837.1">
    <property type="nucleotide sequence ID" value="NC_014011.1"/>
</dbReference>
<keyword evidence="1" id="KW-0175">Coiled coil</keyword>
<dbReference type="Proteomes" id="UP000002366">
    <property type="component" value="Chromosome"/>
</dbReference>
<keyword evidence="3" id="KW-1185">Reference proteome</keyword>
<dbReference type="HOGENOM" id="CLU_149135_0_0_0"/>
<dbReference type="STRING" id="572547.Amico_0430"/>
<feature type="coiled-coil region" evidence="1">
    <location>
        <begin position="84"/>
        <end position="114"/>
    </location>
</feature>
<protein>
    <submittedName>
        <fullName evidence="2">Uncharacterized protein</fullName>
    </submittedName>
</protein>
<evidence type="ECO:0000256" key="1">
    <source>
        <dbReference type="SAM" id="Coils"/>
    </source>
</evidence>
<dbReference type="EMBL" id="CP001997">
    <property type="protein sequence ID" value="ADE56571.1"/>
    <property type="molecule type" value="Genomic_DNA"/>
</dbReference>
<sequence>MPMQISLDELLSALLARVDGMAMNEENLKSRLNIIFRVLYKKGLITDEDVVESIRDEHRLLKELGLTREEPDDEVVNAIAESILLWIKGDAEKLKEQIKEYEQKMQEAAMEEARKPKIDVASPQVLQQLDQLSGKERRGGGRKLII</sequence>